<protein>
    <submittedName>
        <fullName evidence="3">Uncharacterized protein LOC108891515 isoform X2</fullName>
    </submittedName>
</protein>
<evidence type="ECO:0000313" key="3">
    <source>
        <dbReference type="RefSeq" id="XP_050923713.1"/>
    </source>
</evidence>
<organism evidence="2 3">
    <name type="scientific">Lates calcarifer</name>
    <name type="common">Barramundi</name>
    <name type="synonym">Holocentrus calcarifer</name>
    <dbReference type="NCBI Taxonomy" id="8187"/>
    <lineage>
        <taxon>Eukaryota</taxon>
        <taxon>Metazoa</taxon>
        <taxon>Chordata</taxon>
        <taxon>Craniata</taxon>
        <taxon>Vertebrata</taxon>
        <taxon>Euteleostomi</taxon>
        <taxon>Actinopterygii</taxon>
        <taxon>Neopterygii</taxon>
        <taxon>Teleostei</taxon>
        <taxon>Neoteleostei</taxon>
        <taxon>Acanthomorphata</taxon>
        <taxon>Carangaria</taxon>
        <taxon>Carangaria incertae sedis</taxon>
        <taxon>Centropomidae</taxon>
        <taxon>Lates</taxon>
    </lineage>
</organism>
<proteinExistence type="predicted"/>
<sequence>MSRISMKEWKTVLTSILKKLDQEQYRKLQKILNKLPPAKLTAKYKENMPQTIIEYYAVEESISAIKDAMDQIPRNDPAVQDLLRPFVNKLKKKQEKNKEKKRKHESDSESEDKKPKPAAAQQSSSKPEERKSQLWIDPVEHVETSLSMTDKQEFKLKNDTDEIRITLWGEEVKQLIGKSRGDYVRVTNVRPKHLQHEVLLSSSYFTKISKVQRAAVKKN</sequence>
<feature type="compositionally biased region" description="Basic and acidic residues" evidence="1">
    <location>
        <begin position="104"/>
        <end position="115"/>
    </location>
</feature>
<evidence type="ECO:0000256" key="1">
    <source>
        <dbReference type="SAM" id="MobiDB-lite"/>
    </source>
</evidence>
<accession>A0AAJ8DM52</accession>
<name>A0AAJ8DM52_LATCA</name>
<dbReference type="InterPro" id="IPR012340">
    <property type="entry name" value="NA-bd_OB-fold"/>
</dbReference>
<feature type="compositionally biased region" description="Basic and acidic residues" evidence="1">
    <location>
        <begin position="126"/>
        <end position="136"/>
    </location>
</feature>
<gene>
    <name evidence="3" type="primary">LOC108891515</name>
</gene>
<dbReference type="Gene3D" id="2.40.50.140">
    <property type="entry name" value="Nucleic acid-binding proteins"/>
    <property type="match status" value="1"/>
</dbReference>
<feature type="region of interest" description="Disordered" evidence="1">
    <location>
        <begin position="89"/>
        <end position="136"/>
    </location>
</feature>
<dbReference type="AlphaFoldDB" id="A0AAJ8DM52"/>
<feature type="compositionally biased region" description="Basic residues" evidence="1">
    <location>
        <begin position="89"/>
        <end position="103"/>
    </location>
</feature>
<dbReference type="GeneID" id="108891515"/>
<reference evidence="3" key="1">
    <citation type="submission" date="2025-08" db="UniProtKB">
        <authorList>
            <consortium name="RefSeq"/>
        </authorList>
    </citation>
    <scope>IDENTIFICATION</scope>
    <source>
        <tissue evidence="3">Brain</tissue>
    </source>
</reference>
<dbReference type="Proteomes" id="UP000694890">
    <property type="component" value="Unplaced"/>
</dbReference>
<dbReference type="RefSeq" id="XP_050923713.1">
    <property type="nucleotide sequence ID" value="XM_051067756.1"/>
</dbReference>
<dbReference type="SUPFAM" id="SSF50249">
    <property type="entry name" value="Nucleic acid-binding proteins"/>
    <property type="match status" value="1"/>
</dbReference>
<evidence type="ECO:0000313" key="2">
    <source>
        <dbReference type="Proteomes" id="UP000694890"/>
    </source>
</evidence>